<dbReference type="EMBL" id="FOSQ01000031">
    <property type="protein sequence ID" value="SFL16486.1"/>
    <property type="molecule type" value="Genomic_DNA"/>
</dbReference>
<dbReference type="AlphaFoldDB" id="A0A1I4FI33"/>
<gene>
    <name evidence="1" type="ORF">SAMN02745775_13116</name>
</gene>
<organism evidence="1 2">
    <name type="scientific">Falsiroseomonas stagni DSM 19981</name>
    <dbReference type="NCBI Taxonomy" id="1123062"/>
    <lineage>
        <taxon>Bacteria</taxon>
        <taxon>Pseudomonadati</taxon>
        <taxon>Pseudomonadota</taxon>
        <taxon>Alphaproteobacteria</taxon>
        <taxon>Acetobacterales</taxon>
        <taxon>Roseomonadaceae</taxon>
        <taxon>Falsiroseomonas</taxon>
    </lineage>
</organism>
<keyword evidence="2" id="KW-1185">Reference proteome</keyword>
<accession>A0A1I4FI33</accession>
<proteinExistence type="predicted"/>
<dbReference type="RefSeq" id="WP_217648895.1">
    <property type="nucleotide sequence ID" value="NZ_FOSQ01000031.1"/>
</dbReference>
<name>A0A1I4FI33_9PROT</name>
<sequence length="158" mass="16639">MTDTSLYVAAKPSEVCDWKMAFSLGTRSSHEIGFDGQIELEALRIFGLPEAAPAVLNGTPLLTGPLFGSGRREFAVEVSWDLPSLAPGATSLLDVTVNGARAGDLATASLVSSTRFIELDAAVWSNNTVRVMARNISTATFDLAAATLSVGAVKRRVP</sequence>
<protein>
    <submittedName>
        <fullName evidence="1">Uncharacterized protein</fullName>
    </submittedName>
</protein>
<dbReference type="STRING" id="1123062.SAMN02745775_13116"/>
<reference evidence="1 2" key="1">
    <citation type="submission" date="2016-10" db="EMBL/GenBank/DDBJ databases">
        <authorList>
            <person name="de Groot N.N."/>
        </authorList>
    </citation>
    <scope>NUCLEOTIDE SEQUENCE [LARGE SCALE GENOMIC DNA]</scope>
    <source>
        <strain evidence="1 2">DSM 19981</strain>
    </source>
</reference>
<dbReference type="Proteomes" id="UP000199473">
    <property type="component" value="Unassembled WGS sequence"/>
</dbReference>
<evidence type="ECO:0000313" key="2">
    <source>
        <dbReference type="Proteomes" id="UP000199473"/>
    </source>
</evidence>
<evidence type="ECO:0000313" key="1">
    <source>
        <dbReference type="EMBL" id="SFL16486.1"/>
    </source>
</evidence>